<dbReference type="InterPro" id="IPR036291">
    <property type="entry name" value="NAD(P)-bd_dom_sf"/>
</dbReference>
<evidence type="ECO:0000256" key="2">
    <source>
        <dbReference type="ARBA" id="ARBA00023002"/>
    </source>
</evidence>
<dbReference type="SUPFAM" id="SSF51735">
    <property type="entry name" value="NAD(P)-binding Rossmann-fold domains"/>
    <property type="match status" value="1"/>
</dbReference>
<evidence type="ECO:0000256" key="3">
    <source>
        <dbReference type="RuleBase" id="RU000363"/>
    </source>
</evidence>
<dbReference type="Gene3D" id="3.40.50.720">
    <property type="entry name" value="NAD(P)-binding Rossmann-like Domain"/>
    <property type="match status" value="1"/>
</dbReference>
<evidence type="ECO:0000313" key="5">
    <source>
        <dbReference type="Proteomes" id="UP000664132"/>
    </source>
</evidence>
<evidence type="ECO:0000256" key="1">
    <source>
        <dbReference type="ARBA" id="ARBA00006484"/>
    </source>
</evidence>
<evidence type="ECO:0000313" key="4">
    <source>
        <dbReference type="EMBL" id="KAG4416921.1"/>
    </source>
</evidence>
<dbReference type="OrthoDB" id="1933717at2759"/>
<dbReference type="AlphaFoldDB" id="A0A8H7W427"/>
<dbReference type="EMBL" id="JAFJYH010000170">
    <property type="protein sequence ID" value="KAG4416921.1"/>
    <property type="molecule type" value="Genomic_DNA"/>
</dbReference>
<organism evidence="4 5">
    <name type="scientific">Cadophora malorum</name>
    <dbReference type="NCBI Taxonomy" id="108018"/>
    <lineage>
        <taxon>Eukaryota</taxon>
        <taxon>Fungi</taxon>
        <taxon>Dikarya</taxon>
        <taxon>Ascomycota</taxon>
        <taxon>Pezizomycotina</taxon>
        <taxon>Leotiomycetes</taxon>
        <taxon>Helotiales</taxon>
        <taxon>Ploettnerulaceae</taxon>
        <taxon>Cadophora</taxon>
    </lineage>
</organism>
<protein>
    <submittedName>
        <fullName evidence="4">Uncharacterized protein</fullName>
    </submittedName>
</protein>
<proteinExistence type="inferred from homology"/>
<dbReference type="PANTHER" id="PTHR42901">
    <property type="entry name" value="ALCOHOL DEHYDROGENASE"/>
    <property type="match status" value="1"/>
</dbReference>
<dbReference type="Pfam" id="PF00106">
    <property type="entry name" value="adh_short"/>
    <property type="match status" value="1"/>
</dbReference>
<keyword evidence="2" id="KW-0560">Oxidoreductase</keyword>
<reference evidence="4" key="1">
    <citation type="submission" date="2021-02" db="EMBL/GenBank/DDBJ databases">
        <title>Genome sequence Cadophora malorum strain M34.</title>
        <authorList>
            <person name="Stefanovic E."/>
            <person name="Vu D."/>
            <person name="Scully C."/>
            <person name="Dijksterhuis J."/>
            <person name="Roader J."/>
            <person name="Houbraken J."/>
        </authorList>
    </citation>
    <scope>NUCLEOTIDE SEQUENCE</scope>
    <source>
        <strain evidence="4">M34</strain>
    </source>
</reference>
<name>A0A8H7W427_9HELO</name>
<dbReference type="PRINTS" id="PR00081">
    <property type="entry name" value="GDHRDH"/>
</dbReference>
<gene>
    <name evidence="4" type="ORF">IFR04_009931</name>
</gene>
<dbReference type="PRINTS" id="PR00080">
    <property type="entry name" value="SDRFAMILY"/>
</dbReference>
<dbReference type="GO" id="GO:0016491">
    <property type="term" value="F:oxidoreductase activity"/>
    <property type="evidence" value="ECO:0007669"/>
    <property type="project" value="UniProtKB-KW"/>
</dbReference>
<keyword evidence="5" id="KW-1185">Reference proteome</keyword>
<sequence length="255" mass="27976">MGIGEAIAKRLAKDGANIVLMSRSKDKLDKLKEEIIFQSPSARVAVLPVDIQNYKDVDKSVEAAAAEFGSIDILVNNAGLALGAPATFWELPIELIDKMNGTNISGLMYTTHSVLKRSMIPKDKGSILNISSVTALECPPFPGEAVYHANKACIEAFSNSLRTETSGTNIRVMVLRPGCINTHFHLQRVQFHQEAMDDFFSGYTPLVAEDIANSASFMLAQPETTTIKALDCVPTAQRSLTNFDRTWDERNQAKK</sequence>
<dbReference type="PANTHER" id="PTHR42901:SF1">
    <property type="entry name" value="ALCOHOL DEHYDROGENASE"/>
    <property type="match status" value="1"/>
</dbReference>
<accession>A0A8H7W427</accession>
<comment type="similarity">
    <text evidence="1 3">Belongs to the short-chain dehydrogenases/reductases (SDR) family.</text>
</comment>
<dbReference type="InterPro" id="IPR002347">
    <property type="entry name" value="SDR_fam"/>
</dbReference>
<dbReference type="Proteomes" id="UP000664132">
    <property type="component" value="Unassembled WGS sequence"/>
</dbReference>
<comment type="caution">
    <text evidence="4">The sequence shown here is derived from an EMBL/GenBank/DDBJ whole genome shotgun (WGS) entry which is preliminary data.</text>
</comment>